<proteinExistence type="predicted"/>
<evidence type="ECO:0000256" key="1">
    <source>
        <dbReference type="SAM" id="Coils"/>
    </source>
</evidence>
<protein>
    <submittedName>
        <fullName evidence="2">Uncharacterized protein</fullName>
    </submittedName>
</protein>
<dbReference type="EMBL" id="BARW01028876">
    <property type="protein sequence ID" value="GAJ03748.1"/>
    <property type="molecule type" value="Genomic_DNA"/>
</dbReference>
<sequence length="153" mass="17657">MIQVGIVKGYTILYDEKRKLFILEDADGNEVASGATQNEVEAKAEKLSKQAFNFPIPALKVTGLDLSKGRVTSFNADTKSAYFAYDDKRYGSHQKLRLKYDHAYELTEANSRIHEQVEQYRNQIKEIEEKISSLIDQLEKRIDLSYFGLKELW</sequence>
<dbReference type="AlphaFoldDB" id="X1TEK5"/>
<keyword evidence="1" id="KW-0175">Coiled coil</keyword>
<comment type="caution">
    <text evidence="2">The sequence shown here is derived from an EMBL/GenBank/DDBJ whole genome shotgun (WGS) entry which is preliminary data.</text>
</comment>
<name>X1TEK5_9ZZZZ</name>
<organism evidence="2">
    <name type="scientific">marine sediment metagenome</name>
    <dbReference type="NCBI Taxonomy" id="412755"/>
    <lineage>
        <taxon>unclassified sequences</taxon>
        <taxon>metagenomes</taxon>
        <taxon>ecological metagenomes</taxon>
    </lineage>
</organism>
<accession>X1TEK5</accession>
<reference evidence="2" key="1">
    <citation type="journal article" date="2014" name="Front. Microbiol.">
        <title>High frequency of phylogenetically diverse reductive dehalogenase-homologous genes in deep subseafloor sedimentary metagenomes.</title>
        <authorList>
            <person name="Kawai M."/>
            <person name="Futagami T."/>
            <person name="Toyoda A."/>
            <person name="Takaki Y."/>
            <person name="Nishi S."/>
            <person name="Hori S."/>
            <person name="Arai W."/>
            <person name="Tsubouchi T."/>
            <person name="Morono Y."/>
            <person name="Uchiyama I."/>
            <person name="Ito T."/>
            <person name="Fujiyama A."/>
            <person name="Inagaki F."/>
            <person name="Takami H."/>
        </authorList>
    </citation>
    <scope>NUCLEOTIDE SEQUENCE</scope>
    <source>
        <strain evidence="2">Expedition CK06-06</strain>
    </source>
</reference>
<feature type="coiled-coil region" evidence="1">
    <location>
        <begin position="110"/>
        <end position="144"/>
    </location>
</feature>
<gene>
    <name evidence="2" type="ORF">S12H4_46531</name>
</gene>
<evidence type="ECO:0000313" key="2">
    <source>
        <dbReference type="EMBL" id="GAJ03748.1"/>
    </source>
</evidence>